<protein>
    <recommendedName>
        <fullName evidence="2">EamA domain-containing protein</fullName>
    </recommendedName>
</protein>
<keyword evidence="1" id="KW-1133">Transmembrane helix</keyword>
<dbReference type="EMBL" id="CP011125">
    <property type="protein sequence ID" value="AKF08740.1"/>
    <property type="molecule type" value="Genomic_DNA"/>
</dbReference>
<feature type="domain" description="EamA" evidence="2">
    <location>
        <begin position="3"/>
        <end position="131"/>
    </location>
</feature>
<dbReference type="OrthoDB" id="5514542at2"/>
<organism evidence="3 4">
    <name type="scientific">Sandaracinus amylolyticus</name>
    <dbReference type="NCBI Taxonomy" id="927083"/>
    <lineage>
        <taxon>Bacteria</taxon>
        <taxon>Pseudomonadati</taxon>
        <taxon>Myxococcota</taxon>
        <taxon>Polyangia</taxon>
        <taxon>Polyangiales</taxon>
        <taxon>Sandaracinaceae</taxon>
        <taxon>Sandaracinus</taxon>
    </lineage>
</organism>
<dbReference type="InterPro" id="IPR037185">
    <property type="entry name" value="EmrE-like"/>
</dbReference>
<dbReference type="GO" id="GO:0016020">
    <property type="term" value="C:membrane"/>
    <property type="evidence" value="ECO:0007669"/>
    <property type="project" value="InterPro"/>
</dbReference>
<reference evidence="3 4" key="1">
    <citation type="submission" date="2015-03" db="EMBL/GenBank/DDBJ databases">
        <title>Genome assembly of Sandaracinus amylolyticus DSM 53668.</title>
        <authorList>
            <person name="Sharma G."/>
            <person name="Subramanian S."/>
        </authorList>
    </citation>
    <scope>NUCLEOTIDE SEQUENCE [LARGE SCALE GENOMIC DNA]</scope>
    <source>
        <strain evidence="3 4">DSM 53668</strain>
    </source>
</reference>
<evidence type="ECO:0000259" key="2">
    <source>
        <dbReference type="Pfam" id="PF00892"/>
    </source>
</evidence>
<dbReference type="Proteomes" id="UP000034883">
    <property type="component" value="Chromosome"/>
</dbReference>
<feature type="transmembrane region" description="Helical" evidence="1">
    <location>
        <begin position="60"/>
        <end position="81"/>
    </location>
</feature>
<dbReference type="SUPFAM" id="SSF103481">
    <property type="entry name" value="Multidrug resistance efflux transporter EmrE"/>
    <property type="match status" value="2"/>
</dbReference>
<dbReference type="PANTHER" id="PTHR22911:SF79">
    <property type="entry name" value="MOBA-LIKE NTP TRANSFERASE DOMAIN-CONTAINING PROTEIN"/>
    <property type="match status" value="1"/>
</dbReference>
<dbReference type="KEGG" id="samy:DB32_005889"/>
<evidence type="ECO:0000256" key="1">
    <source>
        <dbReference type="SAM" id="Phobius"/>
    </source>
</evidence>
<feature type="domain" description="EamA" evidence="2">
    <location>
        <begin position="146"/>
        <end position="275"/>
    </location>
</feature>
<feature type="transmembrane region" description="Helical" evidence="1">
    <location>
        <begin position="199"/>
        <end position="222"/>
    </location>
</feature>
<dbReference type="AlphaFoldDB" id="A0A0F6W6T7"/>
<sequence>MIRGVSFVVLAACAWGTWSLFLRPLGLPSAWTSTLIFVFVSLLAIPLYRRETTPRWDRETLVLLGAFAVLDAVNVGTFFAAMSMTSVAIAVLTHSFAPVVVALAAPYVEGQRVRRAPLAASIALAGIVLLLRPWEPAALSGSVLAGAALGSVSALAYAGNVFLARRLTPRIGAARTMGLHSIGSALLLLPLALMTPAEIGVSSLCVLAIAAALLGVGANVLFAHGLVAIGSARGAVLAFLEPLVACLVGWLVWGEALAPTAMLGGLLIVGAGVMVATSRS</sequence>
<feature type="transmembrane region" description="Helical" evidence="1">
    <location>
        <begin position="115"/>
        <end position="131"/>
    </location>
</feature>
<gene>
    <name evidence="3" type="ORF">DB32_005889</name>
</gene>
<keyword evidence="1" id="KW-0472">Membrane</keyword>
<feature type="transmembrane region" description="Helical" evidence="1">
    <location>
        <begin position="29"/>
        <end position="48"/>
    </location>
</feature>
<evidence type="ECO:0000313" key="3">
    <source>
        <dbReference type="EMBL" id="AKF08740.1"/>
    </source>
</evidence>
<dbReference type="RefSeq" id="WP_053235847.1">
    <property type="nucleotide sequence ID" value="NZ_CP011125.1"/>
</dbReference>
<feature type="transmembrane region" description="Helical" evidence="1">
    <location>
        <begin position="87"/>
        <end position="108"/>
    </location>
</feature>
<keyword evidence="1" id="KW-0812">Transmembrane</keyword>
<dbReference type="Pfam" id="PF00892">
    <property type="entry name" value="EamA"/>
    <property type="match status" value="2"/>
</dbReference>
<dbReference type="PANTHER" id="PTHR22911">
    <property type="entry name" value="ACYL-MALONYL CONDENSING ENZYME-RELATED"/>
    <property type="match status" value="1"/>
</dbReference>
<name>A0A0F6W6T7_9BACT</name>
<feature type="transmembrane region" description="Helical" evidence="1">
    <location>
        <begin position="234"/>
        <end position="253"/>
    </location>
</feature>
<proteinExistence type="predicted"/>
<feature type="transmembrane region" description="Helical" evidence="1">
    <location>
        <begin position="259"/>
        <end position="277"/>
    </location>
</feature>
<dbReference type="STRING" id="927083.DB32_005889"/>
<dbReference type="InterPro" id="IPR000620">
    <property type="entry name" value="EamA_dom"/>
</dbReference>
<feature type="transmembrane region" description="Helical" evidence="1">
    <location>
        <begin position="176"/>
        <end position="193"/>
    </location>
</feature>
<evidence type="ECO:0000313" key="4">
    <source>
        <dbReference type="Proteomes" id="UP000034883"/>
    </source>
</evidence>
<feature type="transmembrane region" description="Helical" evidence="1">
    <location>
        <begin position="143"/>
        <end position="164"/>
    </location>
</feature>
<accession>A0A0F6W6T7</accession>
<keyword evidence="4" id="KW-1185">Reference proteome</keyword>